<dbReference type="EMBL" id="BOVJ01000167">
    <property type="protein sequence ID" value="GIQ66138.1"/>
    <property type="molecule type" value="Genomic_DNA"/>
</dbReference>
<keyword evidence="4 5" id="KW-0472">Membrane</keyword>
<dbReference type="Pfam" id="PF07681">
    <property type="entry name" value="DoxX"/>
    <property type="match status" value="1"/>
</dbReference>
<reference evidence="6 7" key="1">
    <citation type="submission" date="2021-04" db="EMBL/GenBank/DDBJ databases">
        <title>Draft genome sequence of Paenibacillus cisolokensis, LC2-13A.</title>
        <authorList>
            <person name="Uke A."/>
            <person name="Chhe C."/>
            <person name="Baramee S."/>
            <person name="Kosugi A."/>
        </authorList>
    </citation>
    <scope>NUCLEOTIDE SEQUENCE [LARGE SCALE GENOMIC DNA]</scope>
    <source>
        <strain evidence="6 7">LC2-13A</strain>
    </source>
</reference>
<evidence type="ECO:0000313" key="6">
    <source>
        <dbReference type="EMBL" id="GIQ66138.1"/>
    </source>
</evidence>
<proteinExistence type="predicted"/>
<evidence type="ECO:0000256" key="4">
    <source>
        <dbReference type="ARBA" id="ARBA00023136"/>
    </source>
</evidence>
<evidence type="ECO:0008006" key="8">
    <source>
        <dbReference type="Google" id="ProtNLM"/>
    </source>
</evidence>
<organism evidence="6 7">
    <name type="scientific">Paenibacillus cisolokensis</name>
    <dbReference type="NCBI Taxonomy" id="1658519"/>
    <lineage>
        <taxon>Bacteria</taxon>
        <taxon>Bacillati</taxon>
        <taxon>Bacillota</taxon>
        <taxon>Bacilli</taxon>
        <taxon>Bacillales</taxon>
        <taxon>Paenibacillaceae</taxon>
        <taxon>Paenibacillus</taxon>
    </lineage>
</organism>
<protein>
    <recommendedName>
        <fullName evidence="8">Crp/Fnr family transcriptional regulator</fullName>
    </recommendedName>
</protein>
<comment type="caution">
    <text evidence="6">The sequence shown here is derived from an EMBL/GenBank/DDBJ whole genome shotgun (WGS) entry which is preliminary data.</text>
</comment>
<feature type="transmembrane region" description="Helical" evidence="5">
    <location>
        <begin position="81"/>
        <end position="104"/>
    </location>
</feature>
<dbReference type="PANTHER" id="PTHR39157">
    <property type="entry name" value="INTEGRAL MEMBRANE PROTEIN-RELATED"/>
    <property type="match status" value="1"/>
</dbReference>
<keyword evidence="3 5" id="KW-1133">Transmembrane helix</keyword>
<name>A0ABQ4NDT5_9BACL</name>
<sequence length="111" mass="12360">MMKWWRENVWAAGLVVWVRLLLGYHWLTAGWHKITGDKPFDATGFLKGAIANPVADKTTGEAVYPTYLAFLEHFALPNVKLINILIPWGELLVGLGLILGTLTVRPLSSDC</sequence>
<dbReference type="Proteomes" id="UP000680304">
    <property type="component" value="Unassembled WGS sequence"/>
</dbReference>
<evidence type="ECO:0000256" key="3">
    <source>
        <dbReference type="ARBA" id="ARBA00022989"/>
    </source>
</evidence>
<dbReference type="InterPro" id="IPR032808">
    <property type="entry name" value="DoxX"/>
</dbReference>
<keyword evidence="7" id="KW-1185">Reference proteome</keyword>
<evidence type="ECO:0000313" key="7">
    <source>
        <dbReference type="Proteomes" id="UP000680304"/>
    </source>
</evidence>
<evidence type="ECO:0000256" key="1">
    <source>
        <dbReference type="ARBA" id="ARBA00004141"/>
    </source>
</evidence>
<comment type="subcellular location">
    <subcellularLocation>
        <location evidence="1">Membrane</location>
        <topology evidence="1">Multi-pass membrane protein</topology>
    </subcellularLocation>
</comment>
<gene>
    <name evidence="6" type="ORF">PACILC2_47060</name>
</gene>
<accession>A0ABQ4NDT5</accession>
<evidence type="ECO:0000256" key="5">
    <source>
        <dbReference type="SAM" id="Phobius"/>
    </source>
</evidence>
<evidence type="ECO:0000256" key="2">
    <source>
        <dbReference type="ARBA" id="ARBA00022692"/>
    </source>
</evidence>
<keyword evidence="2 5" id="KW-0812">Transmembrane</keyword>
<dbReference type="PANTHER" id="PTHR39157:SF1">
    <property type="entry name" value="DOXX FAMILY PROTEIN"/>
    <property type="match status" value="1"/>
</dbReference>
<feature type="transmembrane region" description="Helical" evidence="5">
    <location>
        <begin position="9"/>
        <end position="27"/>
    </location>
</feature>